<proteinExistence type="predicted"/>
<gene>
    <name evidence="1" type="ORF">RRG08_045235</name>
</gene>
<protein>
    <submittedName>
        <fullName evidence="1">Uncharacterized protein</fullName>
    </submittedName>
</protein>
<evidence type="ECO:0000313" key="2">
    <source>
        <dbReference type="Proteomes" id="UP001283361"/>
    </source>
</evidence>
<reference evidence="1" key="1">
    <citation type="journal article" date="2023" name="G3 (Bethesda)">
        <title>A reference genome for the long-term kleptoplast-retaining sea slug Elysia crispata morphotype clarki.</title>
        <authorList>
            <person name="Eastman K.E."/>
            <person name="Pendleton A.L."/>
            <person name="Shaikh M.A."/>
            <person name="Suttiyut T."/>
            <person name="Ogas R."/>
            <person name="Tomko P."/>
            <person name="Gavelis G."/>
            <person name="Widhalm J.R."/>
            <person name="Wisecaver J.H."/>
        </authorList>
    </citation>
    <scope>NUCLEOTIDE SEQUENCE</scope>
    <source>
        <strain evidence="1">ECLA1</strain>
    </source>
</reference>
<organism evidence="1 2">
    <name type="scientific">Elysia crispata</name>
    <name type="common">lettuce slug</name>
    <dbReference type="NCBI Taxonomy" id="231223"/>
    <lineage>
        <taxon>Eukaryota</taxon>
        <taxon>Metazoa</taxon>
        <taxon>Spiralia</taxon>
        <taxon>Lophotrochozoa</taxon>
        <taxon>Mollusca</taxon>
        <taxon>Gastropoda</taxon>
        <taxon>Heterobranchia</taxon>
        <taxon>Euthyneura</taxon>
        <taxon>Panpulmonata</taxon>
        <taxon>Sacoglossa</taxon>
        <taxon>Placobranchoidea</taxon>
        <taxon>Plakobranchidae</taxon>
        <taxon>Elysia</taxon>
    </lineage>
</organism>
<dbReference type="Proteomes" id="UP001283361">
    <property type="component" value="Unassembled WGS sequence"/>
</dbReference>
<comment type="caution">
    <text evidence="1">The sequence shown here is derived from an EMBL/GenBank/DDBJ whole genome shotgun (WGS) entry which is preliminary data.</text>
</comment>
<evidence type="ECO:0000313" key="1">
    <source>
        <dbReference type="EMBL" id="KAK3779489.1"/>
    </source>
</evidence>
<dbReference type="AlphaFoldDB" id="A0AAE1DQT9"/>
<sequence length="94" mass="10689">MQRLAEADHHASRCGSVSVYVSTCRELGGRGSIAHELTQASEMGKSTHQIIIIDLSARALVLVSWRHHVVCWLYVRSLRVKRYRSRSVKHHLLS</sequence>
<keyword evidence="2" id="KW-1185">Reference proteome</keyword>
<dbReference type="EMBL" id="JAWDGP010002824">
    <property type="protein sequence ID" value="KAK3779489.1"/>
    <property type="molecule type" value="Genomic_DNA"/>
</dbReference>
<name>A0AAE1DQT9_9GAST</name>
<accession>A0AAE1DQT9</accession>